<keyword evidence="2" id="KW-0808">Transferase</keyword>
<keyword evidence="3" id="KW-1185">Reference proteome</keyword>
<evidence type="ECO:0000259" key="1">
    <source>
        <dbReference type="PROSITE" id="PS51186"/>
    </source>
</evidence>
<dbReference type="PROSITE" id="PS51186">
    <property type="entry name" value="GNAT"/>
    <property type="match status" value="1"/>
</dbReference>
<dbReference type="EMBL" id="JABENB010000001">
    <property type="protein sequence ID" value="NNG38571.1"/>
    <property type="molecule type" value="Genomic_DNA"/>
</dbReference>
<reference evidence="2 3" key="1">
    <citation type="submission" date="2020-05" db="EMBL/GenBank/DDBJ databases">
        <title>Flexivirga sp. ID2601S isolated from air conditioner.</title>
        <authorList>
            <person name="Kim D.H."/>
        </authorList>
    </citation>
    <scope>NUCLEOTIDE SEQUENCE [LARGE SCALE GENOMIC DNA]</scope>
    <source>
        <strain evidence="2 3">ID2601S</strain>
    </source>
</reference>
<dbReference type="Gene3D" id="3.40.630.30">
    <property type="match status" value="1"/>
</dbReference>
<evidence type="ECO:0000313" key="3">
    <source>
        <dbReference type="Proteomes" id="UP000557772"/>
    </source>
</evidence>
<proteinExistence type="predicted"/>
<name>A0A849AH19_9MICO</name>
<dbReference type="GO" id="GO:0016747">
    <property type="term" value="F:acyltransferase activity, transferring groups other than amino-acyl groups"/>
    <property type="evidence" value="ECO:0007669"/>
    <property type="project" value="InterPro"/>
</dbReference>
<sequence length="220" mass="24063">MLVGVFVEESARPYVDGWVGGWARSKGIAAPSPTSTGWYLPTRNDREYERFVLTSGDERAVRDVLDAVTEPRTAVKFVGDPARWRPVFPPAWIDEEPGWLMHRTLGPGPLVPVPDGYVSSTDVRDDVIYLEIHCRAGQLASWGQAGIADGWLVPDRINTAAAHRRRGLGRALMTGLEQAGVLGGARRAVLSATADGRELYRALGWQEVGPLVASYYRGHG</sequence>
<gene>
    <name evidence="2" type="ORF">HJ588_04675</name>
</gene>
<comment type="caution">
    <text evidence="2">The sequence shown here is derived from an EMBL/GenBank/DDBJ whole genome shotgun (WGS) entry which is preliminary data.</text>
</comment>
<dbReference type="Proteomes" id="UP000557772">
    <property type="component" value="Unassembled WGS sequence"/>
</dbReference>
<feature type="domain" description="N-acetyltransferase" evidence="1">
    <location>
        <begin position="82"/>
        <end position="220"/>
    </location>
</feature>
<organism evidence="2 3">
    <name type="scientific">Flexivirga aerilata</name>
    <dbReference type="NCBI Taxonomy" id="1656889"/>
    <lineage>
        <taxon>Bacteria</taxon>
        <taxon>Bacillati</taxon>
        <taxon>Actinomycetota</taxon>
        <taxon>Actinomycetes</taxon>
        <taxon>Micrococcales</taxon>
        <taxon>Dermacoccaceae</taxon>
        <taxon>Flexivirga</taxon>
    </lineage>
</organism>
<dbReference type="RefSeq" id="WP_171152500.1">
    <property type="nucleotide sequence ID" value="NZ_JABENB010000001.1"/>
</dbReference>
<dbReference type="AlphaFoldDB" id="A0A849AH19"/>
<protein>
    <submittedName>
        <fullName evidence="2">GNAT family N-acetyltransferase</fullName>
    </submittedName>
</protein>
<dbReference type="Pfam" id="PF00583">
    <property type="entry name" value="Acetyltransf_1"/>
    <property type="match status" value="1"/>
</dbReference>
<dbReference type="SUPFAM" id="SSF55729">
    <property type="entry name" value="Acyl-CoA N-acyltransferases (Nat)"/>
    <property type="match status" value="1"/>
</dbReference>
<evidence type="ECO:0000313" key="2">
    <source>
        <dbReference type="EMBL" id="NNG38571.1"/>
    </source>
</evidence>
<dbReference type="InterPro" id="IPR000182">
    <property type="entry name" value="GNAT_dom"/>
</dbReference>
<accession>A0A849AH19</accession>
<dbReference type="InterPro" id="IPR016181">
    <property type="entry name" value="Acyl_CoA_acyltransferase"/>
</dbReference>